<proteinExistence type="predicted"/>
<accession>A0A9D2R7R8</accession>
<gene>
    <name evidence="2" type="ORF">H9911_10975</name>
</gene>
<name>A0A9D2R7R8_9FIRM</name>
<feature type="chain" id="PRO_5039280701" description="POTRA domain-containing protein" evidence="1">
    <location>
        <begin position="40"/>
        <end position="102"/>
    </location>
</feature>
<reference evidence="2" key="1">
    <citation type="journal article" date="2021" name="PeerJ">
        <title>Extensive microbial diversity within the chicken gut microbiome revealed by metagenomics and culture.</title>
        <authorList>
            <person name="Gilroy R."/>
            <person name="Ravi A."/>
            <person name="Getino M."/>
            <person name="Pursley I."/>
            <person name="Horton D.L."/>
            <person name="Alikhan N.F."/>
            <person name="Baker D."/>
            <person name="Gharbi K."/>
            <person name="Hall N."/>
            <person name="Watson M."/>
            <person name="Adriaenssens E.M."/>
            <person name="Foster-Nyarko E."/>
            <person name="Jarju S."/>
            <person name="Secka A."/>
            <person name="Antonio M."/>
            <person name="Oren A."/>
            <person name="Chaudhuri R.R."/>
            <person name="La Ragione R."/>
            <person name="Hildebrand F."/>
            <person name="Pallen M.J."/>
        </authorList>
    </citation>
    <scope>NUCLEOTIDE SEQUENCE</scope>
    <source>
        <strain evidence="2">ChiGjej3B3-11674</strain>
    </source>
</reference>
<organism evidence="2 3">
    <name type="scientific">Candidatus Mediterraneibacter tabaqchaliae</name>
    <dbReference type="NCBI Taxonomy" id="2838689"/>
    <lineage>
        <taxon>Bacteria</taxon>
        <taxon>Bacillati</taxon>
        <taxon>Bacillota</taxon>
        <taxon>Clostridia</taxon>
        <taxon>Lachnospirales</taxon>
        <taxon>Lachnospiraceae</taxon>
        <taxon>Mediterraneibacter</taxon>
    </lineage>
</organism>
<dbReference type="AlphaFoldDB" id="A0A9D2R7R8"/>
<dbReference type="Proteomes" id="UP000823897">
    <property type="component" value="Unassembled WGS sequence"/>
</dbReference>
<evidence type="ECO:0000256" key="1">
    <source>
        <dbReference type="SAM" id="SignalP"/>
    </source>
</evidence>
<protein>
    <recommendedName>
        <fullName evidence="4">POTRA domain-containing protein</fullName>
    </recommendedName>
</protein>
<dbReference type="EMBL" id="DWUV01000209">
    <property type="protein sequence ID" value="HJD35043.1"/>
    <property type="molecule type" value="Genomic_DNA"/>
</dbReference>
<evidence type="ECO:0008006" key="4">
    <source>
        <dbReference type="Google" id="ProtNLM"/>
    </source>
</evidence>
<sequence>MHGKARFYRTNNKKKLSRTILAIGLAAAMVLPVPAQVQADETEFSEVSVSVSGDSLTIGNDAIERTFSMLDGKLSTEQIVNKRTDTIRYFVRARAAKNLSYP</sequence>
<keyword evidence="1" id="KW-0732">Signal</keyword>
<evidence type="ECO:0000313" key="3">
    <source>
        <dbReference type="Proteomes" id="UP000823897"/>
    </source>
</evidence>
<reference evidence="2" key="2">
    <citation type="submission" date="2021-04" db="EMBL/GenBank/DDBJ databases">
        <authorList>
            <person name="Gilroy R."/>
        </authorList>
    </citation>
    <scope>NUCLEOTIDE SEQUENCE</scope>
    <source>
        <strain evidence="2">ChiGjej3B3-11674</strain>
    </source>
</reference>
<feature type="signal peptide" evidence="1">
    <location>
        <begin position="1"/>
        <end position="39"/>
    </location>
</feature>
<evidence type="ECO:0000313" key="2">
    <source>
        <dbReference type="EMBL" id="HJD35043.1"/>
    </source>
</evidence>
<comment type="caution">
    <text evidence="2">The sequence shown here is derived from an EMBL/GenBank/DDBJ whole genome shotgun (WGS) entry which is preliminary data.</text>
</comment>